<name>A0A7Z8CYF0_CARDV</name>
<comment type="caution">
    <text evidence="2">The sequence shown here is derived from an EMBL/GenBank/DDBJ whole genome shotgun (WGS) entry which is preliminary data.</text>
</comment>
<dbReference type="InterPro" id="IPR051397">
    <property type="entry name" value="Zn-ADH-like_protein"/>
</dbReference>
<reference evidence="2 3" key="1">
    <citation type="journal article" date="2018" name="Int. J. Food Microbiol.">
        <title>Growth of Carnobacterium spp. isolated from chilled vacuum-packaged meat under relevant acidic conditions.</title>
        <authorList>
            <person name="Zhang P."/>
            <person name="Badoni M."/>
            <person name="Ganzle M."/>
            <person name="Yang X."/>
        </authorList>
    </citation>
    <scope>NUCLEOTIDE SEQUENCE [LARGE SCALE GENOMIC DNA]</scope>
    <source>
        <strain evidence="2 3">B2</strain>
    </source>
</reference>
<dbReference type="EMBL" id="NRPP01000011">
    <property type="protein sequence ID" value="TFJ26458.1"/>
    <property type="molecule type" value="Genomic_DNA"/>
</dbReference>
<accession>A0A7Z8CYF0</accession>
<sequence>MIRSVIQLTNFKALLAKNESETIQTAIEELTLSDLPTGECLIKVHYSSVNYKDALATKKGGGVVRNYPMIPGIDLSGEIVSSTDANFNIGDNVLVTGYQLGTAHFGGFSEYACVPSKWIVPLPTGLTLKEAMIIGTAGFTAALSIHALEQNPLTVTDSILVTGATGGVGSMAIAMLNKLGYQQITAASRKATASTDYLHNIGATTVTTPAELQLEKIKPLEKQLWQGIIDPVGGHGLTQWLAQLSYGGTLALSGNTGGLHFDSTVLPFILRGIHLTGIDSVSCPMALRKSLWNRLATTMKPDHLEMMIDNEITLSELPTAFNKILSGEMTGRTLVRIH</sequence>
<dbReference type="SUPFAM" id="SSF51735">
    <property type="entry name" value="NAD(P)-binding Rossmann-fold domains"/>
    <property type="match status" value="1"/>
</dbReference>
<dbReference type="InterPro" id="IPR014188">
    <property type="entry name" value="Acrylyl-CoA_reductase_AcuI"/>
</dbReference>
<dbReference type="Gene3D" id="3.40.50.720">
    <property type="entry name" value="NAD(P)-binding Rossmann-like Domain"/>
    <property type="match status" value="1"/>
</dbReference>
<evidence type="ECO:0000259" key="1">
    <source>
        <dbReference type="SMART" id="SM00829"/>
    </source>
</evidence>
<protein>
    <submittedName>
        <fullName evidence="2">Oxidoreductase</fullName>
    </submittedName>
</protein>
<dbReference type="GO" id="GO:0043957">
    <property type="term" value="F:acryloyl-CoA reductase (NADPH) activity"/>
    <property type="evidence" value="ECO:0007669"/>
    <property type="project" value="TreeGrafter"/>
</dbReference>
<organism evidence="2 3">
    <name type="scientific">Carnobacterium divergens</name>
    <name type="common">Lactobacillus divergens</name>
    <dbReference type="NCBI Taxonomy" id="2748"/>
    <lineage>
        <taxon>Bacteria</taxon>
        <taxon>Bacillati</taxon>
        <taxon>Bacillota</taxon>
        <taxon>Bacilli</taxon>
        <taxon>Lactobacillales</taxon>
        <taxon>Carnobacteriaceae</taxon>
        <taxon>Carnobacterium</taxon>
    </lineage>
</organism>
<dbReference type="AlphaFoldDB" id="A0A7Z8CYF0"/>
<dbReference type="InterPro" id="IPR011032">
    <property type="entry name" value="GroES-like_sf"/>
</dbReference>
<dbReference type="Proteomes" id="UP000297938">
    <property type="component" value="Unassembled WGS sequence"/>
</dbReference>
<dbReference type="NCBIfam" id="TIGR02823">
    <property type="entry name" value="oxido_YhdH"/>
    <property type="match status" value="1"/>
</dbReference>
<dbReference type="InterPro" id="IPR013149">
    <property type="entry name" value="ADH-like_C"/>
</dbReference>
<dbReference type="Pfam" id="PF00107">
    <property type="entry name" value="ADH_zinc_N"/>
    <property type="match status" value="1"/>
</dbReference>
<dbReference type="SUPFAM" id="SSF50129">
    <property type="entry name" value="GroES-like"/>
    <property type="match status" value="1"/>
</dbReference>
<dbReference type="PANTHER" id="PTHR43677">
    <property type="entry name" value="SHORT-CHAIN DEHYDROGENASE/REDUCTASE"/>
    <property type="match status" value="1"/>
</dbReference>
<gene>
    <name evidence="2" type="ORF">CKN69_06780</name>
</gene>
<dbReference type="Pfam" id="PF08240">
    <property type="entry name" value="ADH_N"/>
    <property type="match status" value="1"/>
</dbReference>
<proteinExistence type="predicted"/>
<dbReference type="Gene3D" id="3.90.180.10">
    <property type="entry name" value="Medium-chain alcohol dehydrogenases, catalytic domain"/>
    <property type="match status" value="1"/>
</dbReference>
<evidence type="ECO:0000313" key="2">
    <source>
        <dbReference type="EMBL" id="TFJ26458.1"/>
    </source>
</evidence>
<dbReference type="SMART" id="SM00829">
    <property type="entry name" value="PKS_ER"/>
    <property type="match status" value="1"/>
</dbReference>
<dbReference type="InterPro" id="IPR013154">
    <property type="entry name" value="ADH-like_N"/>
</dbReference>
<dbReference type="InterPro" id="IPR036291">
    <property type="entry name" value="NAD(P)-bd_dom_sf"/>
</dbReference>
<evidence type="ECO:0000313" key="3">
    <source>
        <dbReference type="Proteomes" id="UP000297938"/>
    </source>
</evidence>
<dbReference type="InterPro" id="IPR020843">
    <property type="entry name" value="ER"/>
</dbReference>
<feature type="domain" description="Enoyl reductase (ER)" evidence="1">
    <location>
        <begin position="25"/>
        <end position="335"/>
    </location>
</feature>
<dbReference type="PANTHER" id="PTHR43677:SF1">
    <property type="entry name" value="ACRYLYL-COA REDUCTASE ACUI-RELATED"/>
    <property type="match status" value="1"/>
</dbReference>